<dbReference type="Proteomes" id="UP000559027">
    <property type="component" value="Unassembled WGS sequence"/>
</dbReference>
<dbReference type="PANTHER" id="PTHR13112">
    <property type="entry name" value="UPF3 REGULATOR OF NONSENSE TRANSCRIPTS-LIKE PROTEIN"/>
    <property type="match status" value="1"/>
</dbReference>
<reference evidence="7 8" key="1">
    <citation type="journal article" date="2020" name="ISME J.">
        <title>Uncovering the hidden diversity of litter-decomposition mechanisms in mushroom-forming fungi.</title>
        <authorList>
            <person name="Floudas D."/>
            <person name="Bentzer J."/>
            <person name="Ahren D."/>
            <person name="Johansson T."/>
            <person name="Persson P."/>
            <person name="Tunlid A."/>
        </authorList>
    </citation>
    <scope>NUCLEOTIDE SEQUENCE [LARGE SCALE GENOMIC DNA]</scope>
    <source>
        <strain evidence="7 8">CBS 146.42</strain>
    </source>
</reference>
<keyword evidence="4" id="KW-0539">Nucleus</keyword>
<dbReference type="GO" id="GO:0003729">
    <property type="term" value="F:mRNA binding"/>
    <property type="evidence" value="ECO:0007669"/>
    <property type="project" value="TreeGrafter"/>
</dbReference>
<evidence type="ECO:0000256" key="1">
    <source>
        <dbReference type="ARBA" id="ARBA00004123"/>
    </source>
</evidence>
<evidence type="ECO:0000313" key="7">
    <source>
        <dbReference type="EMBL" id="KAF5348862.1"/>
    </source>
</evidence>
<feature type="compositionally biased region" description="Basic and acidic residues" evidence="5">
    <location>
        <begin position="226"/>
        <end position="236"/>
    </location>
</feature>
<feature type="compositionally biased region" description="Basic and acidic residues" evidence="5">
    <location>
        <begin position="374"/>
        <end position="383"/>
    </location>
</feature>
<dbReference type="EMBL" id="JAACJO010000018">
    <property type="protein sequence ID" value="KAF5348862.1"/>
    <property type="molecule type" value="Genomic_DNA"/>
</dbReference>
<keyword evidence="8" id="KW-1185">Reference proteome</keyword>
<evidence type="ECO:0000259" key="6">
    <source>
        <dbReference type="Pfam" id="PF03467"/>
    </source>
</evidence>
<dbReference type="InterPro" id="IPR005120">
    <property type="entry name" value="UPF3_dom"/>
</dbReference>
<accession>A0A8H5CYE0</accession>
<comment type="subcellular location">
    <subcellularLocation>
        <location evidence="1">Nucleus</location>
    </subcellularLocation>
</comment>
<protein>
    <recommendedName>
        <fullName evidence="6">UPF3 domain-containing protein</fullName>
    </recommendedName>
</protein>
<feature type="region of interest" description="Disordered" evidence="5">
    <location>
        <begin position="201"/>
        <end position="471"/>
    </location>
</feature>
<dbReference type="AlphaFoldDB" id="A0A8H5CYE0"/>
<dbReference type="InterPro" id="IPR012677">
    <property type="entry name" value="Nucleotide-bd_a/b_plait_sf"/>
</dbReference>
<proteinExistence type="inferred from homology"/>
<organism evidence="7 8">
    <name type="scientific">Leucocoprinus leucothites</name>
    <dbReference type="NCBI Taxonomy" id="201217"/>
    <lineage>
        <taxon>Eukaryota</taxon>
        <taxon>Fungi</taxon>
        <taxon>Dikarya</taxon>
        <taxon>Basidiomycota</taxon>
        <taxon>Agaricomycotina</taxon>
        <taxon>Agaricomycetes</taxon>
        <taxon>Agaricomycetidae</taxon>
        <taxon>Agaricales</taxon>
        <taxon>Agaricineae</taxon>
        <taxon>Agaricaceae</taxon>
        <taxon>Leucocoprinus</taxon>
    </lineage>
</organism>
<feature type="compositionally biased region" description="Pro residues" evidence="5">
    <location>
        <begin position="1"/>
        <end position="12"/>
    </location>
</feature>
<dbReference type="Pfam" id="PF03467">
    <property type="entry name" value="Smg4_UPF3"/>
    <property type="match status" value="1"/>
</dbReference>
<feature type="compositionally biased region" description="Basic and acidic residues" evidence="5">
    <location>
        <begin position="201"/>
        <end position="216"/>
    </location>
</feature>
<name>A0A8H5CYE0_9AGAR</name>
<keyword evidence="3" id="KW-0866">Nonsense-mediated mRNA decay</keyword>
<evidence type="ECO:0000256" key="4">
    <source>
        <dbReference type="ARBA" id="ARBA00023242"/>
    </source>
</evidence>
<dbReference type="GO" id="GO:0000184">
    <property type="term" value="P:nuclear-transcribed mRNA catabolic process, nonsense-mediated decay"/>
    <property type="evidence" value="ECO:0007669"/>
    <property type="project" value="UniProtKB-KW"/>
</dbReference>
<comment type="similarity">
    <text evidence="2">Belongs to the RENT3 family.</text>
</comment>
<evidence type="ECO:0000313" key="8">
    <source>
        <dbReference type="Proteomes" id="UP000559027"/>
    </source>
</evidence>
<evidence type="ECO:0000256" key="5">
    <source>
        <dbReference type="SAM" id="MobiDB-lite"/>
    </source>
</evidence>
<gene>
    <name evidence="7" type="ORF">D9756_009757</name>
</gene>
<dbReference type="InterPro" id="IPR035979">
    <property type="entry name" value="RBD_domain_sf"/>
</dbReference>
<dbReference type="GO" id="GO:0005730">
    <property type="term" value="C:nucleolus"/>
    <property type="evidence" value="ECO:0007669"/>
    <property type="project" value="TreeGrafter"/>
</dbReference>
<dbReference type="GO" id="GO:0005737">
    <property type="term" value="C:cytoplasm"/>
    <property type="evidence" value="ECO:0007669"/>
    <property type="project" value="TreeGrafter"/>
</dbReference>
<dbReference type="Gene3D" id="3.30.70.330">
    <property type="match status" value="1"/>
</dbReference>
<dbReference type="CDD" id="cd12455">
    <property type="entry name" value="RRM_like_Smg4_UPF3"/>
    <property type="match status" value="1"/>
</dbReference>
<dbReference type="SUPFAM" id="SSF54928">
    <property type="entry name" value="RNA-binding domain, RBD"/>
    <property type="match status" value="1"/>
</dbReference>
<comment type="caution">
    <text evidence="7">The sequence shown here is derived from an EMBL/GenBank/DDBJ whole genome shotgun (WGS) entry which is preliminary data.</text>
</comment>
<evidence type="ECO:0000256" key="3">
    <source>
        <dbReference type="ARBA" id="ARBA00023161"/>
    </source>
</evidence>
<dbReference type="GO" id="GO:0045727">
    <property type="term" value="P:positive regulation of translation"/>
    <property type="evidence" value="ECO:0007669"/>
    <property type="project" value="TreeGrafter"/>
</dbReference>
<feature type="compositionally biased region" description="Basic and acidic residues" evidence="5">
    <location>
        <begin position="21"/>
        <end position="37"/>
    </location>
</feature>
<dbReference type="PANTHER" id="PTHR13112:SF0">
    <property type="entry name" value="FI21285P1"/>
    <property type="match status" value="1"/>
</dbReference>
<dbReference type="OrthoDB" id="18087at2759"/>
<sequence>MSTPAPANPPTPSKSRAKKAKDKDKDKERKEKTQLPGERLKIVVRRLPPNLPEEIFWQSVSDWVTDTTVSWKAYYPGKPKKRANKENISSRAYIAFKTPDQVSVFGREYDGHKFVDKAGIESFAVVEYAPYQKVPGEKKKPDSRHATIEKDEDYISFVESLNASSATEPTSIEALIASARPPSPPKTTPLLEALRVEKQAQKDKEAIIRNHPHYKDLLNGPSPSALRKEEKRKAARAEAAAAKKAKKGPPASSKPVQIQAKPSVGPSHAPTTALPLPGKPQPSPARSSRKHTAKTSKESVHAPPSAPSAPAATQKDTVPPAASTPKAQSLTPAGPQEAMSTTTTTPAPARRGRPVLGLGSRQFEAALSGVGVAGERKRRENGKDTTSAAPAPSAPGQEGTSQVKPHPPTSPKRPRHQKGGSGGFNPAATAPAPDANGASVLTVPAVQHVDGSGRGGRRGRGRGRGGPPRVG</sequence>
<feature type="domain" description="UPF3" evidence="6">
    <location>
        <begin position="38"/>
        <end position="199"/>
    </location>
</feature>
<feature type="compositionally biased region" description="Low complexity" evidence="5">
    <location>
        <begin position="426"/>
        <end position="438"/>
    </location>
</feature>
<feature type="region of interest" description="Disordered" evidence="5">
    <location>
        <begin position="1"/>
        <end position="37"/>
    </location>
</feature>
<evidence type="ECO:0000256" key="2">
    <source>
        <dbReference type="ARBA" id="ARBA00005991"/>
    </source>
</evidence>
<dbReference type="InterPro" id="IPR039722">
    <property type="entry name" value="Upf3"/>
</dbReference>